<name>A0ABP2LPP3_9VIBR</name>
<dbReference type="Proteomes" id="UP000003836">
    <property type="component" value="Unassembled WGS sequence"/>
</dbReference>
<dbReference type="EMBL" id="AFWI01000067">
    <property type="protein sequence ID" value="EGU57677.1"/>
    <property type="molecule type" value="Genomic_DNA"/>
</dbReference>
<dbReference type="InterPro" id="IPR048373">
    <property type="entry name" value="ZapC_N"/>
</dbReference>
<evidence type="ECO:0000313" key="2">
    <source>
        <dbReference type="EMBL" id="EGU57677.1"/>
    </source>
</evidence>
<feature type="domain" description="Cell-division protein ZapC N-terminal" evidence="1">
    <location>
        <begin position="1"/>
        <end position="33"/>
    </location>
</feature>
<reference evidence="2 3" key="1">
    <citation type="journal article" date="2012" name="Int. J. Syst. Evol. Microbiol.">
        <title>Vibrio caribbeanicus sp. nov., isolated from the marine sponge Scleritoderma cyanea.</title>
        <authorList>
            <person name="Hoffmann M."/>
            <person name="Monday S.R."/>
            <person name="Allard M.W."/>
            <person name="Strain E.A."/>
            <person name="Whittaker P."/>
            <person name="Naum M."/>
            <person name="McCarthy P.J."/>
            <person name="Lopez J.V."/>
            <person name="Fischer M."/>
            <person name="Brown E.W."/>
        </authorList>
    </citation>
    <scope>NUCLEOTIDE SEQUENCE [LARGE SCALE GENOMIC DNA]</scope>
    <source>
        <strain evidence="2 3">ATCC 19109</strain>
    </source>
</reference>
<evidence type="ECO:0000313" key="3">
    <source>
        <dbReference type="Proteomes" id="UP000003836"/>
    </source>
</evidence>
<comment type="caution">
    <text evidence="2">The sequence shown here is derived from an EMBL/GenBank/DDBJ whole genome shotgun (WGS) entry which is preliminary data.</text>
</comment>
<sequence>MLKPSDKWTWYYDDSEGHLMLDLGDDMVFKTNLP</sequence>
<gene>
    <name evidence="2" type="ORF">VITU9109_22691</name>
</gene>
<proteinExistence type="predicted"/>
<protein>
    <recommendedName>
        <fullName evidence="1">Cell-division protein ZapC N-terminal domain-containing protein</fullName>
    </recommendedName>
</protein>
<feature type="non-terminal residue" evidence="2">
    <location>
        <position position="34"/>
    </location>
</feature>
<dbReference type="Pfam" id="PF21083">
    <property type="entry name" value="ZapC_N"/>
    <property type="match status" value="1"/>
</dbReference>
<keyword evidence="3" id="KW-1185">Reference proteome</keyword>
<organism evidence="2 3">
    <name type="scientific">Vibrio tubiashii ATCC 19109</name>
    <dbReference type="NCBI Taxonomy" id="1051646"/>
    <lineage>
        <taxon>Bacteria</taxon>
        <taxon>Pseudomonadati</taxon>
        <taxon>Pseudomonadota</taxon>
        <taxon>Gammaproteobacteria</taxon>
        <taxon>Vibrionales</taxon>
        <taxon>Vibrionaceae</taxon>
        <taxon>Vibrio</taxon>
        <taxon>Vibrio oreintalis group</taxon>
    </lineage>
</organism>
<evidence type="ECO:0000259" key="1">
    <source>
        <dbReference type="Pfam" id="PF21083"/>
    </source>
</evidence>
<accession>A0ABP2LPP3</accession>